<keyword evidence="1" id="KW-0472">Membrane</keyword>
<organism evidence="2 3">
    <name type="scientific">Haloarcula mannanilytica</name>
    <dbReference type="NCBI Taxonomy" id="2509225"/>
    <lineage>
        <taxon>Archaea</taxon>
        <taxon>Methanobacteriati</taxon>
        <taxon>Methanobacteriota</taxon>
        <taxon>Stenosarchaea group</taxon>
        <taxon>Halobacteria</taxon>
        <taxon>Halobacteriales</taxon>
        <taxon>Haloarculaceae</taxon>
        <taxon>Haloarcula</taxon>
    </lineage>
</organism>
<evidence type="ECO:0000313" key="2">
    <source>
        <dbReference type="EMBL" id="GCF13246.1"/>
    </source>
</evidence>
<keyword evidence="1" id="KW-1133">Transmembrane helix</keyword>
<dbReference type="EMBL" id="BIXZ01000001">
    <property type="protein sequence ID" value="GCF13246.1"/>
    <property type="molecule type" value="Genomic_DNA"/>
</dbReference>
<evidence type="ECO:0000256" key="1">
    <source>
        <dbReference type="SAM" id="Phobius"/>
    </source>
</evidence>
<name>A0A4C2EFJ8_9EURY</name>
<proteinExistence type="predicted"/>
<accession>A0A4C2EFJ8</accession>
<feature type="transmembrane region" description="Helical" evidence="1">
    <location>
        <begin position="35"/>
        <end position="59"/>
    </location>
</feature>
<gene>
    <name evidence="2" type="ORF">Harman_11810</name>
</gene>
<keyword evidence="1" id="KW-0812">Transmembrane</keyword>
<dbReference type="Proteomes" id="UP000304382">
    <property type="component" value="Unassembled WGS sequence"/>
</dbReference>
<comment type="caution">
    <text evidence="2">The sequence shown here is derived from an EMBL/GenBank/DDBJ whole genome shotgun (WGS) entry which is preliminary data.</text>
</comment>
<keyword evidence="3" id="KW-1185">Reference proteome</keyword>
<feature type="transmembrane region" description="Helical" evidence="1">
    <location>
        <begin position="7"/>
        <end position="29"/>
    </location>
</feature>
<feature type="transmembrane region" description="Helical" evidence="1">
    <location>
        <begin position="71"/>
        <end position="88"/>
    </location>
</feature>
<sequence length="95" mass="9921">MSEDRDLSYWLTHPAAATAAVATALVGSVDMIEPLLAFLTATVTTWFPLLSTLRSVAGVVPALPTGLFEQLFLIGALAYAGILAADLINNATDDS</sequence>
<dbReference type="RefSeq" id="WP_137682872.1">
    <property type="nucleotide sequence ID" value="NZ_BIXZ01000001.1"/>
</dbReference>
<dbReference type="AlphaFoldDB" id="A0A4C2EFJ8"/>
<evidence type="ECO:0000313" key="3">
    <source>
        <dbReference type="Proteomes" id="UP000304382"/>
    </source>
</evidence>
<protein>
    <submittedName>
        <fullName evidence="2">Uncharacterized protein</fullName>
    </submittedName>
</protein>
<reference evidence="2 3" key="1">
    <citation type="submission" date="2019-02" db="EMBL/GenBank/DDBJ databases">
        <title>Haloarcula mannanilyticum sp. nov., a mannan degrading haloarchaeon isolated from commercial salt.</title>
        <authorList>
            <person name="Enomoto S."/>
            <person name="Shimane Y."/>
            <person name="Kamekura M."/>
            <person name="Ito T."/>
            <person name="Moriya O."/>
            <person name="Ihara K."/>
            <person name="Takahashi-Ando N."/>
            <person name="Fukushima Y."/>
            <person name="Yoshida Y."/>
            <person name="Usama R."/>
            <person name="Takai K."/>
            <person name="Minegishi H."/>
        </authorList>
    </citation>
    <scope>NUCLEOTIDE SEQUENCE [LARGE SCALE GENOMIC DNA]</scope>
    <source>
        <strain evidence="2 3">MD130-1</strain>
    </source>
</reference>